<feature type="transmembrane region" description="Helical" evidence="6">
    <location>
        <begin position="418"/>
        <end position="437"/>
    </location>
</feature>
<dbReference type="EMBL" id="CP093366">
    <property type="protein sequence ID" value="UQS82852.1"/>
    <property type="molecule type" value="Genomic_DNA"/>
</dbReference>
<reference evidence="7" key="1">
    <citation type="journal article" date="2022" name="Int. J. Syst. Evol. Microbiol.">
        <title>Apilactobacillus apisilvae sp. nov., Nicolia spurrieriana gen. nov. sp. nov., Bombilactobacillus folatiphilus sp. nov. and Bombilactobacillus thymidiniphilus sp. nov., four new lactic acid bacterial isolates from stingless bees Tetragonula carbonaria and Austroplebeia australis.</title>
        <authorList>
            <person name="Oliphant S.A."/>
            <person name="Watson-Haigh N.S."/>
            <person name="Sumby K.M."/>
            <person name="Gardner J."/>
            <person name="Groom S."/>
            <person name="Jiranek V."/>
        </authorList>
    </citation>
    <scope>NUCLEOTIDE SEQUENCE</scope>
    <source>
        <strain evidence="7">SG4_D2</strain>
    </source>
</reference>
<feature type="transmembrane region" description="Helical" evidence="6">
    <location>
        <begin position="254"/>
        <end position="273"/>
    </location>
</feature>
<comment type="subcellular location">
    <subcellularLocation>
        <location evidence="1">Cell membrane</location>
        <topology evidence="1">Multi-pass membrane protein</topology>
    </subcellularLocation>
</comment>
<feature type="transmembrane region" description="Helical" evidence="6">
    <location>
        <begin position="224"/>
        <end position="242"/>
    </location>
</feature>
<feature type="transmembrane region" description="Helical" evidence="6">
    <location>
        <begin position="171"/>
        <end position="190"/>
    </location>
</feature>
<feature type="transmembrane region" description="Helical" evidence="6">
    <location>
        <begin position="443"/>
        <end position="460"/>
    </location>
</feature>
<organism evidence="7 8">
    <name type="scientific">Bombilactobacillus folatiphilus</name>
    <dbReference type="NCBI Taxonomy" id="2923362"/>
    <lineage>
        <taxon>Bacteria</taxon>
        <taxon>Bacillati</taxon>
        <taxon>Bacillota</taxon>
        <taxon>Bacilli</taxon>
        <taxon>Lactobacillales</taxon>
        <taxon>Lactobacillaceae</taxon>
        <taxon>Bombilactobacillus</taxon>
    </lineage>
</organism>
<sequence length="496" mass="54033">MDVAAQEKQASKSSNTQKVGVIGLIAFVLSAMVGGGIYDLPQNMAIKAGMLGQVLGWILTGIIMWFIVRSFLTLSEIRPQFITGLYKYADDGFGRFTGFFVSWGYWICECFANVTYAVLLMSTLNTLWPGTFGNGNNIPSLILNSLILWGMSLLILNGIKGASWVDITGTVVMLLSTAVFLITMIVVFNWDTFTTNMFANHAVASLGDKNLGSLASQVKNTMMTTLWVFGGVEGAVVLSGKARSQKDVRTATKYGFLICLVLYAMASLLPLGLKSYGQIAAMHSPSSGELMNLVVGPWGRLVITFGVILAVLSSWLTWTLLLSQMPAAAAQDKTFPKAFAKINKNNVPSFSVIVSTIVMQVIIIGTHFAVNAFNTMLTIVGTMTVPPYLISMMYLFKSTNSEQMFNPQKLTVTSSRQSARYISLLAALGTLFMGYAAGIEYTTLSFIIYALGIPVFIYGRKQYAPHEAVFTKYEKIFAGIIVLVAVLGLIFVLAKH</sequence>
<evidence type="ECO:0000256" key="2">
    <source>
        <dbReference type="ARBA" id="ARBA00022475"/>
    </source>
</evidence>
<dbReference type="PIRSF" id="PIRSF006060">
    <property type="entry name" value="AA_transporter"/>
    <property type="match status" value="1"/>
</dbReference>
<feature type="transmembrane region" description="Helical" evidence="6">
    <location>
        <begin position="301"/>
        <end position="323"/>
    </location>
</feature>
<keyword evidence="2" id="KW-1003">Cell membrane</keyword>
<feature type="transmembrane region" description="Helical" evidence="6">
    <location>
        <begin position="21"/>
        <end position="38"/>
    </location>
</feature>
<evidence type="ECO:0000256" key="1">
    <source>
        <dbReference type="ARBA" id="ARBA00004651"/>
    </source>
</evidence>
<feature type="transmembrane region" description="Helical" evidence="6">
    <location>
        <begin position="93"/>
        <end position="118"/>
    </location>
</feature>
<dbReference type="Gene3D" id="1.20.1740.10">
    <property type="entry name" value="Amino acid/polyamine transporter I"/>
    <property type="match status" value="1"/>
</dbReference>
<keyword evidence="8" id="KW-1185">Reference proteome</keyword>
<feature type="transmembrane region" description="Helical" evidence="6">
    <location>
        <begin position="347"/>
        <end position="370"/>
    </location>
</feature>
<accession>A0ABY4PB87</accession>
<dbReference type="InterPro" id="IPR050367">
    <property type="entry name" value="APC_superfamily"/>
</dbReference>
<keyword evidence="3 6" id="KW-0812">Transmembrane</keyword>
<dbReference type="Proteomes" id="UP000831495">
    <property type="component" value="Chromosome"/>
</dbReference>
<evidence type="ECO:0000313" key="8">
    <source>
        <dbReference type="Proteomes" id="UP000831495"/>
    </source>
</evidence>
<evidence type="ECO:0000256" key="5">
    <source>
        <dbReference type="ARBA" id="ARBA00023136"/>
    </source>
</evidence>
<keyword evidence="4 6" id="KW-1133">Transmembrane helix</keyword>
<dbReference type="Pfam" id="PF13520">
    <property type="entry name" value="AA_permease_2"/>
    <property type="match status" value="1"/>
</dbReference>
<proteinExistence type="predicted"/>
<keyword evidence="5 6" id="KW-0472">Membrane</keyword>
<gene>
    <name evidence="7" type="ORF">MOO45_00760</name>
</gene>
<feature type="transmembrane region" description="Helical" evidence="6">
    <location>
        <begin position="138"/>
        <end position="159"/>
    </location>
</feature>
<evidence type="ECO:0000256" key="4">
    <source>
        <dbReference type="ARBA" id="ARBA00022989"/>
    </source>
</evidence>
<evidence type="ECO:0000256" key="6">
    <source>
        <dbReference type="SAM" id="Phobius"/>
    </source>
</evidence>
<name>A0ABY4PB87_9LACO</name>
<feature type="transmembrane region" description="Helical" evidence="6">
    <location>
        <begin position="476"/>
        <end position="494"/>
    </location>
</feature>
<evidence type="ECO:0000313" key="7">
    <source>
        <dbReference type="EMBL" id="UQS82852.1"/>
    </source>
</evidence>
<dbReference type="InterPro" id="IPR002293">
    <property type="entry name" value="AA/rel_permease1"/>
</dbReference>
<evidence type="ECO:0000256" key="3">
    <source>
        <dbReference type="ARBA" id="ARBA00022692"/>
    </source>
</evidence>
<feature type="transmembrane region" description="Helical" evidence="6">
    <location>
        <begin position="376"/>
        <end position="397"/>
    </location>
</feature>
<feature type="transmembrane region" description="Helical" evidence="6">
    <location>
        <begin position="50"/>
        <end position="72"/>
    </location>
</feature>
<dbReference type="PANTHER" id="PTHR42770:SF4">
    <property type="entry name" value="ARGININE_ORNITHINE ANTIPORTER-RELATED"/>
    <property type="match status" value="1"/>
</dbReference>
<protein>
    <submittedName>
        <fullName evidence="7">Amino acid permease</fullName>
    </submittedName>
</protein>
<dbReference type="PANTHER" id="PTHR42770">
    <property type="entry name" value="AMINO ACID TRANSPORTER-RELATED"/>
    <property type="match status" value="1"/>
</dbReference>